<protein>
    <recommendedName>
        <fullName evidence="5">Lipoprotein transmembrane</fullName>
    </recommendedName>
</protein>
<evidence type="ECO:0000256" key="2">
    <source>
        <dbReference type="SAM" id="SignalP"/>
    </source>
</evidence>
<feature type="region of interest" description="Disordered" evidence="1">
    <location>
        <begin position="33"/>
        <end position="74"/>
    </location>
</feature>
<reference evidence="3 4" key="1">
    <citation type="submission" date="2017-11" db="EMBL/GenBank/DDBJ databases">
        <authorList>
            <person name="Seth-Smith MB H."/>
        </authorList>
    </citation>
    <scope>NUCLEOTIDE SEQUENCE [LARGE SCALE GENOMIC DNA]</scope>
    <source>
        <strain evidence="3">E</strain>
    </source>
</reference>
<dbReference type="RefSeq" id="WP_122169765.1">
    <property type="nucleotide sequence ID" value="NZ_LR025743.1"/>
</dbReference>
<dbReference type="AlphaFoldDB" id="A0AAJ5T602"/>
<dbReference type="Proteomes" id="UP000268684">
    <property type="component" value="Chromosome II"/>
</dbReference>
<proteinExistence type="predicted"/>
<name>A0AAJ5T602_9BURK</name>
<keyword evidence="4" id="KW-1185">Reference proteome</keyword>
<feature type="signal peptide" evidence="2">
    <location>
        <begin position="1"/>
        <end position="20"/>
    </location>
</feature>
<evidence type="ECO:0008006" key="5">
    <source>
        <dbReference type="Google" id="ProtNLM"/>
    </source>
</evidence>
<gene>
    <name evidence="3" type="ORF">BSTAB16_4349</name>
</gene>
<dbReference type="PROSITE" id="PS51257">
    <property type="entry name" value="PROKAR_LIPOPROTEIN"/>
    <property type="match status" value="1"/>
</dbReference>
<evidence type="ECO:0000313" key="3">
    <source>
        <dbReference type="EMBL" id="VBB14160.1"/>
    </source>
</evidence>
<feature type="chain" id="PRO_5042501566" description="Lipoprotein transmembrane" evidence="2">
    <location>
        <begin position="21"/>
        <end position="304"/>
    </location>
</feature>
<organism evidence="3 4">
    <name type="scientific">Burkholderia stabilis</name>
    <dbReference type="NCBI Taxonomy" id="95485"/>
    <lineage>
        <taxon>Bacteria</taxon>
        <taxon>Pseudomonadati</taxon>
        <taxon>Pseudomonadota</taxon>
        <taxon>Betaproteobacteria</taxon>
        <taxon>Burkholderiales</taxon>
        <taxon>Burkholderiaceae</taxon>
        <taxon>Burkholderia</taxon>
        <taxon>Burkholderia cepacia complex</taxon>
    </lineage>
</organism>
<dbReference type="EMBL" id="LR025743">
    <property type="protein sequence ID" value="VBB14160.1"/>
    <property type="molecule type" value="Genomic_DNA"/>
</dbReference>
<accession>A0AAJ5T602</accession>
<evidence type="ECO:0000256" key="1">
    <source>
        <dbReference type="SAM" id="MobiDB-lite"/>
    </source>
</evidence>
<evidence type="ECO:0000313" key="4">
    <source>
        <dbReference type="Proteomes" id="UP000268684"/>
    </source>
</evidence>
<dbReference type="GeneID" id="71056784"/>
<sequence length="304" mass="30156">MRGKQVWLASVASTVLLLTACGGGDGDGTAAVGAGSNASNNTNTGGTPTATSPGSPPTDSSTPPSVQTACRPNGNFSYSGSASPVMAQNGQLAVVVVPNLPSEYAKNRNMTAANVPAASLVQQSSGAFTTLASSAAETDCLGLDHGAVTDIQGVGTDVAIGRWNRAMDTDGNTYTDTQGVHYAVGRPLSLPATSGTLTCTSLISDTVATNDGSADGTLGTGSATLDLGSRTLVGLNLSIKLANTQYGVSFPQAPLNGVSKTTGQASVQSVVVGHDATQPLVAVGYTATLPNTQGIGGVVILSCH</sequence>
<keyword evidence="2" id="KW-0732">Signal</keyword>
<feature type="compositionally biased region" description="Low complexity" evidence="1">
    <location>
        <begin position="33"/>
        <end position="65"/>
    </location>
</feature>